<dbReference type="SUPFAM" id="SSF48371">
    <property type="entry name" value="ARM repeat"/>
    <property type="match status" value="1"/>
</dbReference>
<evidence type="ECO:0000313" key="3">
    <source>
        <dbReference type="EMBL" id="MCE2055905.1"/>
    </source>
</evidence>
<accession>A0ABS8W337</accession>
<feature type="region of interest" description="Disordered" evidence="2">
    <location>
        <begin position="57"/>
        <end position="94"/>
    </location>
</feature>
<keyword evidence="4" id="KW-1185">Reference proteome</keyword>
<dbReference type="EMBL" id="JACEIK010006575">
    <property type="protein sequence ID" value="MCE2055905.1"/>
    <property type="molecule type" value="Genomic_DNA"/>
</dbReference>
<sequence>MSKHNGVPEEAVKIRGFSFFSQVKFHTKEFLGEKRSLQLWDEILRLRKQEECQSGVLLPMSKSSSPELRDRKVSSFSQKNSESNGTAEMDDQEKTMSTVAKLIEQLHANKSSPHEKELTTARLLGIAKARKEARGLICSHGQAMPLFIFILRNGTPMAKVNVASTLSILCKDEDLRLKVLLGGCIPPLLSVLKSDSAEARKAAAEAIFQVSSCGISDDPIGTKIFVTEGVVPTLWEQLNPKQKQDKTVEGFVTGALRNLCGDKDGYWRETLEGGGVDIIVGLLSSDNAAAQSNAASLLARIMLAFSDSIPKIIDSGAIRALLGLLHQKNDVCVRASAAEALEVLSLKSTKAKKAVVDSQGVPILIGAVVAPSKEC</sequence>
<dbReference type="InterPro" id="IPR044297">
    <property type="entry name" value="CSI1/2/3"/>
</dbReference>
<keyword evidence="1" id="KW-0677">Repeat</keyword>
<dbReference type="SMART" id="SM00185">
    <property type="entry name" value="ARM"/>
    <property type="match status" value="5"/>
</dbReference>
<dbReference type="InterPro" id="IPR011989">
    <property type="entry name" value="ARM-like"/>
</dbReference>
<comment type="caution">
    <text evidence="3">The sequence shown here is derived from an EMBL/GenBank/DDBJ whole genome shotgun (WGS) entry which is preliminary data.</text>
</comment>
<organism evidence="3 4">
    <name type="scientific">Datura stramonium</name>
    <name type="common">Jimsonweed</name>
    <name type="synonym">Common thornapple</name>
    <dbReference type="NCBI Taxonomy" id="4076"/>
    <lineage>
        <taxon>Eukaryota</taxon>
        <taxon>Viridiplantae</taxon>
        <taxon>Streptophyta</taxon>
        <taxon>Embryophyta</taxon>
        <taxon>Tracheophyta</taxon>
        <taxon>Spermatophyta</taxon>
        <taxon>Magnoliopsida</taxon>
        <taxon>eudicotyledons</taxon>
        <taxon>Gunneridae</taxon>
        <taxon>Pentapetalae</taxon>
        <taxon>asterids</taxon>
        <taxon>lamiids</taxon>
        <taxon>Solanales</taxon>
        <taxon>Solanaceae</taxon>
        <taxon>Solanoideae</taxon>
        <taxon>Datureae</taxon>
        <taxon>Datura</taxon>
    </lineage>
</organism>
<feature type="compositionally biased region" description="Polar residues" evidence="2">
    <location>
        <begin position="74"/>
        <end position="86"/>
    </location>
</feature>
<gene>
    <name evidence="3" type="primary">CSI3_2</name>
    <name evidence="3" type="ORF">HAX54_043719</name>
</gene>
<evidence type="ECO:0000256" key="2">
    <source>
        <dbReference type="SAM" id="MobiDB-lite"/>
    </source>
</evidence>
<proteinExistence type="predicted"/>
<protein>
    <submittedName>
        <fullName evidence="3">Protein CELLULOSE SYNTHASE INTERACTIVE 3</fullName>
    </submittedName>
</protein>
<dbReference type="InterPro" id="IPR000225">
    <property type="entry name" value="Armadillo"/>
</dbReference>
<dbReference type="Gene3D" id="1.25.10.10">
    <property type="entry name" value="Leucine-rich Repeat Variant"/>
    <property type="match status" value="1"/>
</dbReference>
<dbReference type="PANTHER" id="PTHR46369:SF1">
    <property type="entry name" value="PROTEIN CELLULOSE SYNTHASE INTERACTIVE 3"/>
    <property type="match status" value="1"/>
</dbReference>
<evidence type="ECO:0000313" key="4">
    <source>
        <dbReference type="Proteomes" id="UP000823775"/>
    </source>
</evidence>
<reference evidence="3 4" key="1">
    <citation type="journal article" date="2021" name="BMC Genomics">
        <title>Datura genome reveals duplications of psychoactive alkaloid biosynthetic genes and high mutation rate following tissue culture.</title>
        <authorList>
            <person name="Rajewski A."/>
            <person name="Carter-House D."/>
            <person name="Stajich J."/>
            <person name="Litt A."/>
        </authorList>
    </citation>
    <scope>NUCLEOTIDE SEQUENCE [LARGE SCALE GENOMIC DNA]</scope>
    <source>
        <strain evidence="3">AR-01</strain>
    </source>
</reference>
<dbReference type="Proteomes" id="UP000823775">
    <property type="component" value="Unassembled WGS sequence"/>
</dbReference>
<dbReference type="PANTHER" id="PTHR46369">
    <property type="entry name" value="PROTEIN CELLULOSE SYNTHASE INTERACTIVE 1"/>
    <property type="match status" value="1"/>
</dbReference>
<evidence type="ECO:0000256" key="1">
    <source>
        <dbReference type="ARBA" id="ARBA00022737"/>
    </source>
</evidence>
<name>A0ABS8W337_DATST</name>
<dbReference type="InterPro" id="IPR016024">
    <property type="entry name" value="ARM-type_fold"/>
</dbReference>